<accession>H1Z2P9</accession>
<keyword evidence="2" id="KW-1185">Reference proteome</keyword>
<protein>
    <submittedName>
        <fullName evidence="1">Uncharacterized protein</fullName>
    </submittedName>
</protein>
<dbReference type="HOGENOM" id="CLU_2327294_0_0_2"/>
<evidence type="ECO:0000313" key="1">
    <source>
        <dbReference type="EMBL" id="EHQ36452.1"/>
    </source>
</evidence>
<dbReference type="InParanoid" id="H1Z2P9"/>
<name>H1Z2P9_9EURY</name>
<dbReference type="EMBL" id="CM001436">
    <property type="protein sequence ID" value="EHQ36452.1"/>
    <property type="molecule type" value="Genomic_DNA"/>
</dbReference>
<reference evidence="1 2" key="1">
    <citation type="submission" date="2011-10" db="EMBL/GenBank/DDBJ databases">
        <title>The Improved High-Quality Draft genome of Methanoplanus limicola DSM 2279.</title>
        <authorList>
            <consortium name="US DOE Joint Genome Institute (JGI-PGF)"/>
            <person name="Lucas S."/>
            <person name="Copeland A."/>
            <person name="Lapidus A."/>
            <person name="Glavina del Rio T."/>
            <person name="Dalin E."/>
            <person name="Tice H."/>
            <person name="Bruce D."/>
            <person name="Goodwin L."/>
            <person name="Pitluck S."/>
            <person name="Peters L."/>
            <person name="Mikhailova N."/>
            <person name="Lu M."/>
            <person name="Kyrpides N."/>
            <person name="Mavromatis K."/>
            <person name="Ivanova N."/>
            <person name="Markowitz V."/>
            <person name="Cheng J.-F."/>
            <person name="Hugenholtz P."/>
            <person name="Woyke T."/>
            <person name="Wu D."/>
            <person name="Wirth R."/>
            <person name="Brambilla E.-M."/>
            <person name="Klenk H.-P."/>
            <person name="Eisen J.A."/>
        </authorList>
    </citation>
    <scope>NUCLEOTIDE SEQUENCE [LARGE SCALE GENOMIC DNA]</scope>
    <source>
        <strain evidence="1 2">DSM 2279</strain>
    </source>
</reference>
<gene>
    <name evidence="1" type="ORF">Metlim_2401</name>
</gene>
<dbReference type="AlphaFoldDB" id="H1Z2P9"/>
<sequence>MGLFTKDLASGSNTITLTGIYFDVPYFKYTGYNTSSNSEVGRIFLASGGYVAEGNYQSVRNMAWENTLTISESYPYQISLNRDGYFLHIPDILMTLLQ</sequence>
<organism evidence="1 2">
    <name type="scientific">Methanoplanus limicola DSM 2279</name>
    <dbReference type="NCBI Taxonomy" id="937775"/>
    <lineage>
        <taxon>Archaea</taxon>
        <taxon>Methanobacteriati</taxon>
        <taxon>Methanobacteriota</taxon>
        <taxon>Stenosarchaea group</taxon>
        <taxon>Methanomicrobia</taxon>
        <taxon>Methanomicrobiales</taxon>
        <taxon>Methanomicrobiaceae</taxon>
        <taxon>Methanoplanus</taxon>
    </lineage>
</organism>
<proteinExistence type="predicted"/>
<evidence type="ECO:0000313" key="2">
    <source>
        <dbReference type="Proteomes" id="UP000005741"/>
    </source>
</evidence>
<dbReference type="Proteomes" id="UP000005741">
    <property type="component" value="Chromosome"/>
</dbReference>